<dbReference type="Proteomes" id="UP001265550">
    <property type="component" value="Unassembled WGS sequence"/>
</dbReference>
<dbReference type="Pfam" id="PF14833">
    <property type="entry name" value="NAD_binding_11"/>
    <property type="match status" value="1"/>
</dbReference>
<reference evidence="6 7" key="1">
    <citation type="submission" date="2023-07" db="EMBL/GenBank/DDBJ databases">
        <title>Sorghum-associated microbial communities from plants grown in Nebraska, USA.</title>
        <authorList>
            <person name="Schachtman D."/>
        </authorList>
    </citation>
    <scope>NUCLEOTIDE SEQUENCE [LARGE SCALE GENOMIC DNA]</scope>
    <source>
        <strain evidence="6 7">BE240</strain>
    </source>
</reference>
<evidence type="ECO:0000259" key="4">
    <source>
        <dbReference type="Pfam" id="PF03446"/>
    </source>
</evidence>
<dbReference type="SUPFAM" id="SSF51735">
    <property type="entry name" value="NAD(P)-binding Rossmann-fold domains"/>
    <property type="match status" value="1"/>
</dbReference>
<dbReference type="RefSeq" id="WP_204735284.1">
    <property type="nucleotide sequence ID" value="NZ_JAVDWE010000018.1"/>
</dbReference>
<feature type="region of interest" description="Disordered" evidence="3">
    <location>
        <begin position="1"/>
        <end position="33"/>
    </location>
</feature>
<dbReference type="PANTHER" id="PTHR43060:SF14">
    <property type="entry name" value="DEHYDROGENASE-LIKE PROTEIN"/>
    <property type="match status" value="1"/>
</dbReference>
<name>A0ABU1VHN1_9BURK</name>
<evidence type="ECO:0000256" key="1">
    <source>
        <dbReference type="ARBA" id="ARBA00023002"/>
    </source>
</evidence>
<evidence type="ECO:0000256" key="2">
    <source>
        <dbReference type="ARBA" id="ARBA00023027"/>
    </source>
</evidence>
<dbReference type="PROSITE" id="PS00895">
    <property type="entry name" value="3_HYDROXYISOBUT_DH"/>
    <property type="match status" value="1"/>
</dbReference>
<dbReference type="InterPro" id="IPR015815">
    <property type="entry name" value="HIBADH-related"/>
</dbReference>
<dbReference type="InterPro" id="IPR008927">
    <property type="entry name" value="6-PGluconate_DH-like_C_sf"/>
</dbReference>
<evidence type="ECO:0000313" key="7">
    <source>
        <dbReference type="Proteomes" id="UP001265550"/>
    </source>
</evidence>
<proteinExistence type="predicted"/>
<dbReference type="PIRSF" id="PIRSF000103">
    <property type="entry name" value="HIBADH"/>
    <property type="match status" value="1"/>
</dbReference>
<keyword evidence="7" id="KW-1185">Reference proteome</keyword>
<dbReference type="InterPro" id="IPR029154">
    <property type="entry name" value="HIBADH-like_NADP-bd"/>
</dbReference>
<evidence type="ECO:0000259" key="5">
    <source>
        <dbReference type="Pfam" id="PF14833"/>
    </source>
</evidence>
<dbReference type="Gene3D" id="3.40.50.720">
    <property type="entry name" value="NAD(P)-binding Rossmann-like Domain"/>
    <property type="match status" value="1"/>
</dbReference>
<dbReference type="InterPro" id="IPR006115">
    <property type="entry name" value="6PGDH_NADP-bd"/>
</dbReference>
<dbReference type="PANTHER" id="PTHR43060">
    <property type="entry name" value="3-HYDROXYISOBUTYRATE DEHYDROGENASE-LIKE 1, MITOCHONDRIAL-RELATED"/>
    <property type="match status" value="1"/>
</dbReference>
<gene>
    <name evidence="6" type="ORF">J2X09_004760</name>
</gene>
<dbReference type="EMBL" id="JAVDWE010000018">
    <property type="protein sequence ID" value="MDR7096991.1"/>
    <property type="molecule type" value="Genomic_DNA"/>
</dbReference>
<keyword evidence="1" id="KW-0560">Oxidoreductase</keyword>
<dbReference type="Gene3D" id="1.10.1040.10">
    <property type="entry name" value="N-(1-d-carboxylethyl)-l-norvaline Dehydrogenase, domain 2"/>
    <property type="match status" value="1"/>
</dbReference>
<dbReference type="Pfam" id="PF03446">
    <property type="entry name" value="NAD_binding_2"/>
    <property type="match status" value="1"/>
</dbReference>
<feature type="compositionally biased region" description="Low complexity" evidence="3">
    <location>
        <begin position="7"/>
        <end position="33"/>
    </location>
</feature>
<keyword evidence="2" id="KW-0520">NAD</keyword>
<feature type="domain" description="3-hydroxyisobutyrate dehydrogenase-like NAD-binding" evidence="5">
    <location>
        <begin position="194"/>
        <end position="314"/>
    </location>
</feature>
<dbReference type="InterPro" id="IPR036291">
    <property type="entry name" value="NAD(P)-bd_dom_sf"/>
</dbReference>
<accession>A0ABU1VHN1</accession>
<dbReference type="InterPro" id="IPR002204">
    <property type="entry name" value="3-OH-isobutyrate_DH-rel_CS"/>
</dbReference>
<sequence>MSTKKPASSAASTVRATASRSPRSTAPAPSPARQRVGVVGLGIMGSAMAGNLRKDGFDVWGFDPSPAARKALKAMGGTVCKSATELAGLVDVVITSLPGPAAMRDAASDLAAGARKGLVVIETSTLDIDDKAQARDVLAKAGAVLLDCPLSGTGAQAAAKDLTIYASGPAAAIRKVEPVFKGFTSAQFNLGAFGNGMKMKLMANLLVAIHNVSTAEALLLGQRWGISPGTAVKVLAGGAGGSRMLQVRGPQMENEGWKTVTMKIAVWQKDMKLIAAALKETGVPAPLFAATVPLYDAAMGMGHGLHDTAAVFDVLDRMSRPAA</sequence>
<feature type="domain" description="6-phosphogluconate dehydrogenase NADP-binding" evidence="4">
    <location>
        <begin position="35"/>
        <end position="185"/>
    </location>
</feature>
<organism evidence="6 7">
    <name type="scientific">Hydrogenophaga laconesensis</name>
    <dbReference type="NCBI Taxonomy" id="1805971"/>
    <lineage>
        <taxon>Bacteria</taxon>
        <taxon>Pseudomonadati</taxon>
        <taxon>Pseudomonadota</taxon>
        <taxon>Betaproteobacteria</taxon>
        <taxon>Burkholderiales</taxon>
        <taxon>Comamonadaceae</taxon>
        <taxon>Hydrogenophaga</taxon>
    </lineage>
</organism>
<evidence type="ECO:0000256" key="3">
    <source>
        <dbReference type="SAM" id="MobiDB-lite"/>
    </source>
</evidence>
<dbReference type="SUPFAM" id="SSF48179">
    <property type="entry name" value="6-phosphogluconate dehydrogenase C-terminal domain-like"/>
    <property type="match status" value="1"/>
</dbReference>
<protein>
    <submittedName>
        <fullName evidence="6">3-hydroxyisobutyrate dehydrogenase-like beta-hydroxyacid dehydrogenase</fullName>
    </submittedName>
</protein>
<comment type="caution">
    <text evidence="6">The sequence shown here is derived from an EMBL/GenBank/DDBJ whole genome shotgun (WGS) entry which is preliminary data.</text>
</comment>
<dbReference type="InterPro" id="IPR013328">
    <property type="entry name" value="6PGD_dom2"/>
</dbReference>
<evidence type="ECO:0000313" key="6">
    <source>
        <dbReference type="EMBL" id="MDR7096991.1"/>
    </source>
</evidence>